<comment type="caution">
    <text evidence="1">The sequence shown here is derived from an EMBL/GenBank/DDBJ whole genome shotgun (WGS) entry which is preliminary data.</text>
</comment>
<name>A0ABV8K595_9BACL</name>
<accession>A0ABV8K595</accession>
<sequence>MKRYWLSIVLALFGVCGIAGYYTVGASDELPAFKLTTVSGDPKEADPLQITAQYENRIKLKYLYITTNGSRYEADEGLFDRPRPLWMDYPFYRKLLEDHRGFMRGKWLHSSLYSDENWIVYADVKSETDRTDYTINLDVLDRASGKTNRKELIVPLPDKNNWTTVSDVQVRGEEVHVLVQKGVKLYSGNEIGFEYLDHVFDLTGNHKRDAKIDFGLNSPGIRTNFVDRSGEIGSNGFAGFWLDEEQSGSANKGSKRIYRAYAYNYDTGVVTLIGEARSEMPDTPGYTYENHLEDGKFYIARRDNAKQNLEVVQYDLETNQKQAFNFKYEDHGGGTLQTFRIAANRIYLILSDRQTAQKLLVVLDASNGESVYKARISAVGDEEQARTANVDLRPININYMYELKLY</sequence>
<evidence type="ECO:0000313" key="2">
    <source>
        <dbReference type="Proteomes" id="UP001595715"/>
    </source>
</evidence>
<gene>
    <name evidence="1" type="ORF">ACFOZ8_16290</name>
</gene>
<protein>
    <submittedName>
        <fullName evidence="1">Uncharacterized protein</fullName>
    </submittedName>
</protein>
<dbReference type="RefSeq" id="WP_377719826.1">
    <property type="nucleotide sequence ID" value="NZ_JBHSAM010000028.1"/>
</dbReference>
<organism evidence="1 2">
    <name type="scientific">Paenibacillus xanthanilyticus</name>
    <dbReference type="NCBI Taxonomy" id="1783531"/>
    <lineage>
        <taxon>Bacteria</taxon>
        <taxon>Bacillati</taxon>
        <taxon>Bacillota</taxon>
        <taxon>Bacilli</taxon>
        <taxon>Bacillales</taxon>
        <taxon>Paenibacillaceae</taxon>
        <taxon>Paenibacillus</taxon>
    </lineage>
</organism>
<reference evidence="2" key="1">
    <citation type="journal article" date="2019" name="Int. J. Syst. Evol. Microbiol.">
        <title>The Global Catalogue of Microorganisms (GCM) 10K type strain sequencing project: providing services to taxonomists for standard genome sequencing and annotation.</title>
        <authorList>
            <consortium name="The Broad Institute Genomics Platform"/>
            <consortium name="The Broad Institute Genome Sequencing Center for Infectious Disease"/>
            <person name="Wu L."/>
            <person name="Ma J."/>
        </authorList>
    </citation>
    <scope>NUCLEOTIDE SEQUENCE [LARGE SCALE GENOMIC DNA]</scope>
    <source>
        <strain evidence="2">IBRC-M 10987</strain>
    </source>
</reference>
<dbReference type="Proteomes" id="UP001595715">
    <property type="component" value="Unassembled WGS sequence"/>
</dbReference>
<proteinExistence type="predicted"/>
<keyword evidence="2" id="KW-1185">Reference proteome</keyword>
<dbReference type="EMBL" id="JBHSAM010000028">
    <property type="protein sequence ID" value="MFC4101201.1"/>
    <property type="molecule type" value="Genomic_DNA"/>
</dbReference>
<evidence type="ECO:0000313" key="1">
    <source>
        <dbReference type="EMBL" id="MFC4101201.1"/>
    </source>
</evidence>